<dbReference type="GO" id="GO:0070269">
    <property type="term" value="P:pyroptotic inflammatory response"/>
    <property type="evidence" value="ECO:0007669"/>
    <property type="project" value="TreeGrafter"/>
</dbReference>
<dbReference type="InterPro" id="IPR040460">
    <property type="entry name" value="Gasdermin_pore"/>
</dbReference>
<accession>A0AA97K5P2</accession>
<gene>
    <name evidence="6" type="primary">LOC129339094</name>
</gene>
<dbReference type="RefSeq" id="XP_054849672.1">
    <property type="nucleotide sequence ID" value="XM_054993697.1"/>
</dbReference>
<dbReference type="InterPro" id="IPR007677">
    <property type="entry name" value="Gasdermin"/>
</dbReference>
<reference evidence="6" key="1">
    <citation type="submission" date="2025-08" db="UniProtKB">
        <authorList>
            <consortium name="RefSeq"/>
        </authorList>
    </citation>
    <scope>IDENTIFICATION</scope>
    <source>
        <tissue evidence="6">Blood</tissue>
    </source>
</reference>
<keyword evidence="3" id="KW-0472">Membrane</keyword>
<protein>
    <submittedName>
        <fullName evidence="6">Gasdermin-D-like</fullName>
    </submittedName>
</protein>
<dbReference type="AlphaFoldDB" id="A0AA97K5P2"/>
<dbReference type="GO" id="GO:0012505">
    <property type="term" value="C:endomembrane system"/>
    <property type="evidence" value="ECO:0007669"/>
    <property type="project" value="UniProtKB-SubCell"/>
</dbReference>
<dbReference type="GO" id="GO:0042742">
    <property type="term" value="P:defense response to bacterium"/>
    <property type="evidence" value="ECO:0007669"/>
    <property type="project" value="TreeGrafter"/>
</dbReference>
<organism evidence="5 6">
    <name type="scientific">Eublepharis macularius</name>
    <name type="common">Leopard gecko</name>
    <name type="synonym">Cyrtodactylus macularius</name>
    <dbReference type="NCBI Taxonomy" id="481883"/>
    <lineage>
        <taxon>Eukaryota</taxon>
        <taxon>Metazoa</taxon>
        <taxon>Chordata</taxon>
        <taxon>Craniata</taxon>
        <taxon>Vertebrata</taxon>
        <taxon>Euteleostomi</taxon>
        <taxon>Lepidosauria</taxon>
        <taxon>Squamata</taxon>
        <taxon>Bifurcata</taxon>
        <taxon>Gekkota</taxon>
        <taxon>Eublepharidae</taxon>
        <taxon>Eublepharinae</taxon>
        <taxon>Eublepharis</taxon>
    </lineage>
</organism>
<dbReference type="GO" id="GO:0070273">
    <property type="term" value="F:phosphatidylinositol-4-phosphate binding"/>
    <property type="evidence" value="ECO:0007669"/>
    <property type="project" value="TreeGrafter"/>
</dbReference>
<dbReference type="PANTHER" id="PTHR16399">
    <property type="entry name" value="GASDERMIN"/>
    <property type="match status" value="1"/>
</dbReference>
<dbReference type="GO" id="GO:0001786">
    <property type="term" value="F:phosphatidylserine binding"/>
    <property type="evidence" value="ECO:0007669"/>
    <property type="project" value="TreeGrafter"/>
</dbReference>
<feature type="domain" description="Gasdermin pore forming" evidence="4">
    <location>
        <begin position="1"/>
        <end position="216"/>
    </location>
</feature>
<dbReference type="GeneID" id="129339094"/>
<evidence type="ECO:0000256" key="2">
    <source>
        <dbReference type="ARBA" id="ARBA00009279"/>
    </source>
</evidence>
<dbReference type="PANTHER" id="PTHR16399:SF18">
    <property type="entry name" value="GASDERMIN-A"/>
    <property type="match status" value="1"/>
</dbReference>
<dbReference type="Proteomes" id="UP001190640">
    <property type="component" value="Chromosome 12"/>
</dbReference>
<comment type="similarity">
    <text evidence="2">Belongs to the gasdermin family.</text>
</comment>
<sequence>MFKRLAKQLIQELDSEKKLIPLTSLAYAENFRPLSLVTKDQSKLPWHSRKYSPTPFKLADILPEGETMEIELKHSEPLLFSANVCKKSGARLNLKIRSAGMDIGGLGATCLSTSPMSVRKTYVDTRDLWKVKKTSLSLIQQKYPKLQFYVVTEVFEIMEPLLIEEIVQGGGKGEVTAVEIFKIQGLDSRMKRKYLQIPCGTVVAYVVEKLQTPEDNLTLYCLRLRAVSVTSLTYDAFQDELGSSLTAVQQVKDTVKEAYEPLTCLSQALKIHFLEFFGIFLQDGDVASTVQSVLELSLAGDIADRSMLAMLNEDFRPQVETLLSHLGIFQAIKGRESRDLWGPAHFLCSSLDDLDYEIMPLLEATLEKKKIAKHLEIMAGVLEWILSGEEGSVFASPLHSLTDEEADLAAEMLQICGLDSETRKGSIIYLWNNEARSELAALYSSLYALQILSG</sequence>
<dbReference type="GO" id="GO:0005546">
    <property type="term" value="F:phosphatidylinositol-4,5-bisphosphate binding"/>
    <property type="evidence" value="ECO:0007669"/>
    <property type="project" value="TreeGrafter"/>
</dbReference>
<keyword evidence="5" id="KW-1185">Reference proteome</keyword>
<evidence type="ECO:0000313" key="6">
    <source>
        <dbReference type="RefSeq" id="XP_054849672.1"/>
    </source>
</evidence>
<evidence type="ECO:0000256" key="1">
    <source>
        <dbReference type="ARBA" id="ARBA00004308"/>
    </source>
</evidence>
<dbReference type="KEGG" id="emc:129339094"/>
<evidence type="ECO:0000313" key="5">
    <source>
        <dbReference type="Proteomes" id="UP001190640"/>
    </source>
</evidence>
<name>A0AA97K5P2_EUBMA</name>
<comment type="subcellular location">
    <subcellularLocation>
        <location evidence="1">Endomembrane system</location>
    </subcellularLocation>
</comment>
<dbReference type="Pfam" id="PF04598">
    <property type="entry name" value="Gasdermin"/>
    <property type="match status" value="1"/>
</dbReference>
<evidence type="ECO:0000256" key="3">
    <source>
        <dbReference type="ARBA" id="ARBA00023136"/>
    </source>
</evidence>
<proteinExistence type="inferred from homology"/>
<evidence type="ECO:0000259" key="4">
    <source>
        <dbReference type="Pfam" id="PF04598"/>
    </source>
</evidence>